<dbReference type="PANTHER" id="PTHR24198">
    <property type="entry name" value="ANKYRIN REPEAT AND PROTEIN KINASE DOMAIN-CONTAINING PROTEIN"/>
    <property type="match status" value="1"/>
</dbReference>
<reference evidence="4" key="1">
    <citation type="journal article" date="2023" name="G3 (Bethesda)">
        <title>Whole genome assemblies of Zophobas morio and Tenebrio molitor.</title>
        <authorList>
            <person name="Kaur S."/>
            <person name="Stinson S.A."/>
            <person name="diCenzo G.C."/>
        </authorList>
    </citation>
    <scope>NUCLEOTIDE SEQUENCE</scope>
    <source>
        <strain evidence="4">QUZm001</strain>
    </source>
</reference>
<dbReference type="Pfam" id="PF12796">
    <property type="entry name" value="Ank_2"/>
    <property type="match status" value="1"/>
</dbReference>
<keyword evidence="2 3" id="KW-0040">ANK repeat</keyword>
<sequence length="506" mass="58790">MTDKASSISMGPEYLSLEVIQAIQHNDVPRLKLLQKCGTNFNMCDQAGNTVFHLAIQNHAKEATLDTFEYLLTLDDITKDEFNSFARTPLMEAFGTNDGEIYAIRLIESGCNVDHIYPDGNNVLQLAVYNNWIEVAELLIERGINIEYQNEDGLTALHIAVKKGYIDIVWMLLFFGADPNTTHMDYYETENGCVCVYFTFFDLVEQLRTLHRTLEVFPDQFYCYKKNFSLYTFIEAMQRESPMFYRLLEITCDINFTYDELKELALSFSELNPKMLMIFTQEFGYILEEMLCRCCLEDLFWCLGPYYLHNYAQNLFMLLESSVSDTFVDKINASNLALLTILIQCFAESRELVDLLCQILCCMASYGVDITADALNALYVTFGYCDLFKIMLHMDIKQMERCTGKNVVFPRLLYDVNLSIESVISGTYDEPTAYKISQYFILPKYRLVQEFSVPTLLELARNRAREYIIKKFKVKNSRDFYTVLRVLPLAEYHKKIISFEVKLYSL</sequence>
<evidence type="ECO:0000256" key="2">
    <source>
        <dbReference type="ARBA" id="ARBA00023043"/>
    </source>
</evidence>
<dbReference type="Gene3D" id="1.25.40.20">
    <property type="entry name" value="Ankyrin repeat-containing domain"/>
    <property type="match status" value="1"/>
</dbReference>
<keyword evidence="5" id="KW-1185">Reference proteome</keyword>
<evidence type="ECO:0000313" key="5">
    <source>
        <dbReference type="Proteomes" id="UP001168821"/>
    </source>
</evidence>
<dbReference type="SUPFAM" id="SSF48403">
    <property type="entry name" value="Ankyrin repeat"/>
    <property type="match status" value="1"/>
</dbReference>
<dbReference type="EMBL" id="JALNTZ010000002">
    <property type="protein sequence ID" value="KAJ3662663.1"/>
    <property type="molecule type" value="Genomic_DNA"/>
</dbReference>
<protein>
    <submittedName>
        <fullName evidence="4">Uncharacterized protein</fullName>
    </submittedName>
</protein>
<comment type="caution">
    <text evidence="4">The sequence shown here is derived from an EMBL/GenBank/DDBJ whole genome shotgun (WGS) entry which is preliminary data.</text>
</comment>
<name>A0AA38MP49_9CUCU</name>
<dbReference type="PROSITE" id="PS50297">
    <property type="entry name" value="ANK_REP_REGION"/>
    <property type="match status" value="2"/>
</dbReference>
<evidence type="ECO:0000313" key="4">
    <source>
        <dbReference type="EMBL" id="KAJ3662663.1"/>
    </source>
</evidence>
<dbReference type="AlphaFoldDB" id="A0AA38MP49"/>
<accession>A0AA38MP49</accession>
<dbReference type="PROSITE" id="PS50088">
    <property type="entry name" value="ANK_REPEAT"/>
    <property type="match status" value="2"/>
</dbReference>
<dbReference type="InterPro" id="IPR002110">
    <property type="entry name" value="Ankyrin_rpt"/>
</dbReference>
<dbReference type="Proteomes" id="UP001168821">
    <property type="component" value="Unassembled WGS sequence"/>
</dbReference>
<dbReference type="SMART" id="SM00248">
    <property type="entry name" value="ANK"/>
    <property type="match status" value="4"/>
</dbReference>
<keyword evidence="1" id="KW-0677">Repeat</keyword>
<feature type="repeat" description="ANK" evidence="3">
    <location>
        <begin position="152"/>
        <end position="184"/>
    </location>
</feature>
<evidence type="ECO:0000256" key="1">
    <source>
        <dbReference type="ARBA" id="ARBA00022737"/>
    </source>
</evidence>
<feature type="repeat" description="ANK" evidence="3">
    <location>
        <begin position="119"/>
        <end position="151"/>
    </location>
</feature>
<dbReference type="InterPro" id="IPR036770">
    <property type="entry name" value="Ankyrin_rpt-contain_sf"/>
</dbReference>
<dbReference type="PANTHER" id="PTHR24198:SF165">
    <property type="entry name" value="ANKYRIN REPEAT-CONTAINING PROTEIN-RELATED"/>
    <property type="match status" value="1"/>
</dbReference>
<evidence type="ECO:0000256" key="3">
    <source>
        <dbReference type="PROSITE-ProRule" id="PRU00023"/>
    </source>
</evidence>
<proteinExistence type="predicted"/>
<gene>
    <name evidence="4" type="ORF">Zmor_007001</name>
</gene>
<organism evidence="4 5">
    <name type="scientific">Zophobas morio</name>
    <dbReference type="NCBI Taxonomy" id="2755281"/>
    <lineage>
        <taxon>Eukaryota</taxon>
        <taxon>Metazoa</taxon>
        <taxon>Ecdysozoa</taxon>
        <taxon>Arthropoda</taxon>
        <taxon>Hexapoda</taxon>
        <taxon>Insecta</taxon>
        <taxon>Pterygota</taxon>
        <taxon>Neoptera</taxon>
        <taxon>Endopterygota</taxon>
        <taxon>Coleoptera</taxon>
        <taxon>Polyphaga</taxon>
        <taxon>Cucujiformia</taxon>
        <taxon>Tenebrionidae</taxon>
        <taxon>Zophobas</taxon>
    </lineage>
</organism>